<keyword evidence="3" id="KW-1185">Reference proteome</keyword>
<evidence type="ECO:0000256" key="1">
    <source>
        <dbReference type="SAM" id="MobiDB-lite"/>
    </source>
</evidence>
<organism evidence="2 3">
    <name type="scientific">Dissostichus mawsoni</name>
    <name type="common">Antarctic cod</name>
    <dbReference type="NCBI Taxonomy" id="36200"/>
    <lineage>
        <taxon>Eukaryota</taxon>
        <taxon>Metazoa</taxon>
        <taxon>Chordata</taxon>
        <taxon>Craniata</taxon>
        <taxon>Vertebrata</taxon>
        <taxon>Euteleostomi</taxon>
        <taxon>Actinopterygii</taxon>
        <taxon>Neopterygii</taxon>
        <taxon>Teleostei</taxon>
        <taxon>Neoteleostei</taxon>
        <taxon>Acanthomorphata</taxon>
        <taxon>Eupercaria</taxon>
        <taxon>Perciformes</taxon>
        <taxon>Notothenioidei</taxon>
        <taxon>Nototheniidae</taxon>
        <taxon>Dissostichus</taxon>
    </lineage>
</organism>
<dbReference type="Proteomes" id="UP000518266">
    <property type="component" value="Unassembled WGS sequence"/>
</dbReference>
<reference evidence="2 3" key="1">
    <citation type="submission" date="2020-03" db="EMBL/GenBank/DDBJ databases">
        <title>Dissostichus mawsoni Genome sequencing and assembly.</title>
        <authorList>
            <person name="Park H."/>
        </authorList>
    </citation>
    <scope>NUCLEOTIDE SEQUENCE [LARGE SCALE GENOMIC DNA]</scope>
    <source>
        <strain evidence="2">DM0001</strain>
        <tissue evidence="2">Muscle</tissue>
    </source>
</reference>
<feature type="region of interest" description="Disordered" evidence="1">
    <location>
        <begin position="1"/>
        <end position="21"/>
    </location>
</feature>
<dbReference type="OrthoDB" id="2309723at2759"/>
<comment type="caution">
    <text evidence="2">The sequence shown here is derived from an EMBL/GenBank/DDBJ whole genome shotgun (WGS) entry which is preliminary data.</text>
</comment>
<sequence length="74" mass="8237">MQQLDKCKARSGNKSQSQMSFRRSCTGLSSQVGGQEVLMLDLSFREFFSSRTIITLQQGGEPEPHSRVISLAMV</sequence>
<name>A0A7J5X9G0_DISMA</name>
<proteinExistence type="predicted"/>
<dbReference type="EMBL" id="JAAKFY010000026">
    <property type="protein sequence ID" value="KAF3833644.1"/>
    <property type="molecule type" value="Genomic_DNA"/>
</dbReference>
<accession>A0A7J5X9G0</accession>
<dbReference type="AlphaFoldDB" id="A0A7J5X9G0"/>
<protein>
    <submittedName>
        <fullName evidence="2">Uncharacterized protein</fullName>
    </submittedName>
</protein>
<evidence type="ECO:0000313" key="3">
    <source>
        <dbReference type="Proteomes" id="UP000518266"/>
    </source>
</evidence>
<evidence type="ECO:0000313" key="2">
    <source>
        <dbReference type="EMBL" id="KAF3833644.1"/>
    </source>
</evidence>
<gene>
    <name evidence="2" type="ORF">F7725_024849</name>
</gene>
<feature type="compositionally biased region" description="Polar residues" evidence="1">
    <location>
        <begin position="12"/>
        <end position="21"/>
    </location>
</feature>